<dbReference type="HAMAP" id="MF_01384">
    <property type="entry name" value="UreD"/>
    <property type="match status" value="1"/>
</dbReference>
<comment type="similarity">
    <text evidence="1 3">Belongs to the UreD family.</text>
</comment>
<comment type="subunit">
    <text evidence="3">UreD, UreF and UreG form a complex that acts as a GTP-hydrolysis-dependent molecular chaperone, activating the urease apoprotein by helping to assemble the nickel containing metallocenter of UreC. The UreE protein probably delivers the nickel.</text>
</comment>
<dbReference type="AlphaFoldDB" id="A0A0D6PBV6"/>
<name>A0A0D6PBV6_9PROT</name>
<proteinExistence type="inferred from homology"/>
<dbReference type="SUPFAM" id="SSF103515">
    <property type="entry name" value="Autotransporter"/>
    <property type="match status" value="1"/>
</dbReference>
<accession>A0A0D6PBV6</accession>
<reference evidence="4 5" key="1">
    <citation type="submission" date="2012-11" db="EMBL/GenBank/DDBJ databases">
        <title>Whole genome sequence of Acidocella aminolytica 101 = DSM 11237.</title>
        <authorList>
            <person name="Azuma Y."/>
            <person name="Higashiura N."/>
            <person name="Hirakawa H."/>
            <person name="Matsushita K."/>
        </authorList>
    </citation>
    <scope>NUCLEOTIDE SEQUENCE [LARGE SCALE GENOMIC DNA]</scope>
    <source>
        <strain evidence="5">101 / DSM 11237</strain>
    </source>
</reference>
<keyword evidence="2 3" id="KW-0143">Chaperone</keyword>
<keyword evidence="3" id="KW-0996">Nickel insertion</keyword>
<dbReference type="GO" id="GO:0005737">
    <property type="term" value="C:cytoplasm"/>
    <property type="evidence" value="ECO:0007669"/>
    <property type="project" value="UniProtKB-SubCell"/>
</dbReference>
<dbReference type="Pfam" id="PF01774">
    <property type="entry name" value="UreD"/>
    <property type="match status" value="1"/>
</dbReference>
<protein>
    <recommendedName>
        <fullName evidence="3">Urease accessory protein UreD</fullName>
    </recommendedName>
</protein>
<organism evidence="4 5">
    <name type="scientific">Acidocella aminolytica 101 = DSM 11237</name>
    <dbReference type="NCBI Taxonomy" id="1120923"/>
    <lineage>
        <taxon>Bacteria</taxon>
        <taxon>Pseudomonadati</taxon>
        <taxon>Pseudomonadota</taxon>
        <taxon>Alphaproteobacteria</taxon>
        <taxon>Acetobacterales</taxon>
        <taxon>Acidocellaceae</taxon>
        <taxon>Acidocella</taxon>
    </lineage>
</organism>
<sequence length="452" mass="48498">MLEGVALSQILLGHAEGVEIRHLSLGGLPEAAANQVLAVRTQAMTGTYVAPYLLMIAARRFPTSGGFVITPAIMLGMTVNATSPGADLALTTQDGTGFTFIPRHLSPVSGQAGGGLEVGREKWLISAHYSAMLAENWHAQSIQANFKMTFYPSYVICPVVASFALRRVGWGCNLWRMDFSPPYMTSKMEAHQRAAGQLDIALADKAGQTRLTRFYQQGCLKARRVGHGDTPELVAMNISGGIAGGDSISMAFELGENAKAVFTTQAAERIYRSLGDPAYVSTKLFAASGASLAYLPQETILFDGFSLDRSLEIDLSEGATFIGVESLVFGRLAMGEVVQRGLLRDKINIRCNGRLIWRDVATVKGHIFSCLNLPGVGGAARVAASLFAVGQGFSEMMPQLRQRLEGHVAGVSSHGGIVFVRLLAEDTITLRLAVMAALSTFGRKTLPRVWLS</sequence>
<comment type="function">
    <text evidence="3">Required for maturation of urease via the functional incorporation of the urease nickel metallocenter.</text>
</comment>
<dbReference type="Proteomes" id="UP000032668">
    <property type="component" value="Unassembled WGS sequence"/>
</dbReference>
<comment type="subcellular location">
    <subcellularLocation>
        <location evidence="3">Cytoplasm</location>
    </subcellularLocation>
</comment>
<dbReference type="PANTHER" id="PTHR33643:SF1">
    <property type="entry name" value="UREASE ACCESSORY PROTEIN D"/>
    <property type="match status" value="1"/>
</dbReference>
<dbReference type="InterPro" id="IPR036709">
    <property type="entry name" value="Autotransporte_beta_dom_sf"/>
</dbReference>
<evidence type="ECO:0000313" key="5">
    <source>
        <dbReference type="Proteomes" id="UP000032668"/>
    </source>
</evidence>
<keyword evidence="3" id="KW-0963">Cytoplasm</keyword>
<evidence type="ECO:0000256" key="1">
    <source>
        <dbReference type="ARBA" id="ARBA00007177"/>
    </source>
</evidence>
<dbReference type="STRING" id="1120923.SAMN02746095_00239"/>
<dbReference type="PANTHER" id="PTHR33643">
    <property type="entry name" value="UREASE ACCESSORY PROTEIN D"/>
    <property type="match status" value="1"/>
</dbReference>
<evidence type="ECO:0000256" key="3">
    <source>
        <dbReference type="HAMAP-Rule" id="MF_01384"/>
    </source>
</evidence>
<evidence type="ECO:0000313" key="4">
    <source>
        <dbReference type="EMBL" id="GAN79240.1"/>
    </source>
</evidence>
<keyword evidence="5" id="KW-1185">Reference proteome</keyword>
<comment type="caution">
    <text evidence="4">The sequence shown here is derived from an EMBL/GenBank/DDBJ whole genome shotgun (WGS) entry which is preliminary data.</text>
</comment>
<dbReference type="GO" id="GO:0016151">
    <property type="term" value="F:nickel cation binding"/>
    <property type="evidence" value="ECO:0007669"/>
    <property type="project" value="UniProtKB-UniRule"/>
</dbReference>
<dbReference type="EMBL" id="BANC01000020">
    <property type="protein sequence ID" value="GAN79240.1"/>
    <property type="molecule type" value="Genomic_DNA"/>
</dbReference>
<dbReference type="InterPro" id="IPR002669">
    <property type="entry name" value="UreD"/>
</dbReference>
<evidence type="ECO:0000256" key="2">
    <source>
        <dbReference type="ARBA" id="ARBA00023186"/>
    </source>
</evidence>
<gene>
    <name evidence="3" type="primary">ureD</name>
    <name evidence="4" type="ORF">Aam_020_004</name>
</gene>